<dbReference type="Gene3D" id="1.20.120.330">
    <property type="entry name" value="Nucleotidyltransferases domain 2"/>
    <property type="match status" value="1"/>
</dbReference>
<proteinExistence type="predicted"/>
<dbReference type="SUPFAM" id="SSF81593">
    <property type="entry name" value="Nucleotidyltransferase substrate binding subunit/domain"/>
    <property type="match status" value="1"/>
</dbReference>
<organism evidence="2 3">
    <name type="scientific">Candidatus Roizmanbacteria bacterium RIFCSPLOWO2_01_FULL_35_13</name>
    <dbReference type="NCBI Taxonomy" id="1802055"/>
    <lineage>
        <taxon>Bacteria</taxon>
        <taxon>Candidatus Roizmaniibacteriota</taxon>
    </lineage>
</organism>
<dbReference type="Proteomes" id="UP000179270">
    <property type="component" value="Unassembled WGS sequence"/>
</dbReference>
<protein>
    <recommendedName>
        <fullName evidence="1">HEPN domain-containing protein</fullName>
    </recommendedName>
</protein>
<evidence type="ECO:0000259" key="1">
    <source>
        <dbReference type="PROSITE" id="PS50910"/>
    </source>
</evidence>
<dbReference type="EMBL" id="MGAF01000056">
    <property type="protein sequence ID" value="OGK39177.1"/>
    <property type="molecule type" value="Genomic_DNA"/>
</dbReference>
<dbReference type="AlphaFoldDB" id="A0A1F7I721"/>
<feature type="domain" description="HEPN" evidence="1">
    <location>
        <begin position="9"/>
        <end position="116"/>
    </location>
</feature>
<evidence type="ECO:0000313" key="2">
    <source>
        <dbReference type="EMBL" id="OGK39177.1"/>
    </source>
</evidence>
<reference evidence="2 3" key="1">
    <citation type="journal article" date="2016" name="Nat. Commun.">
        <title>Thousands of microbial genomes shed light on interconnected biogeochemical processes in an aquifer system.</title>
        <authorList>
            <person name="Anantharaman K."/>
            <person name="Brown C.T."/>
            <person name="Hug L.A."/>
            <person name="Sharon I."/>
            <person name="Castelle C.J."/>
            <person name="Probst A.J."/>
            <person name="Thomas B.C."/>
            <person name="Singh A."/>
            <person name="Wilkins M.J."/>
            <person name="Karaoz U."/>
            <person name="Brodie E.L."/>
            <person name="Williams K.H."/>
            <person name="Hubbard S.S."/>
            <person name="Banfield J.F."/>
        </authorList>
    </citation>
    <scope>NUCLEOTIDE SEQUENCE [LARGE SCALE GENOMIC DNA]</scope>
</reference>
<accession>A0A1F7I721</accession>
<dbReference type="PROSITE" id="PS50910">
    <property type="entry name" value="HEPN"/>
    <property type="match status" value="1"/>
</dbReference>
<sequence>MKKETKMWLELANEDYTDMKLMKKERRWRASVFFAQQVVEKIIKAYIAENTDKIPMKTHRIEKIINEAKLNLNEIGNPDVTLLSKAYEWVRYSDLSQMHFRKEKDIEKLIVMAENIYSWMLKKFENN</sequence>
<dbReference type="InterPro" id="IPR007842">
    <property type="entry name" value="HEPN_dom"/>
</dbReference>
<dbReference type="STRING" id="1802055.A3A74_03720"/>
<evidence type="ECO:0000313" key="3">
    <source>
        <dbReference type="Proteomes" id="UP000179270"/>
    </source>
</evidence>
<gene>
    <name evidence="2" type="ORF">A3A74_03720</name>
</gene>
<comment type="caution">
    <text evidence="2">The sequence shown here is derived from an EMBL/GenBank/DDBJ whole genome shotgun (WGS) entry which is preliminary data.</text>
</comment>
<dbReference type="Pfam" id="PF05168">
    <property type="entry name" value="HEPN"/>
    <property type="match status" value="1"/>
</dbReference>
<name>A0A1F7I721_9BACT</name>
<dbReference type="SMART" id="SM00748">
    <property type="entry name" value="HEPN"/>
    <property type="match status" value="1"/>
</dbReference>